<reference evidence="3" key="1">
    <citation type="submission" date="2016-10" db="EMBL/GenBank/DDBJ databases">
        <authorList>
            <person name="Varghese N."/>
            <person name="Submissions S."/>
        </authorList>
    </citation>
    <scope>NUCLEOTIDE SEQUENCE [LARGE SCALE GENOMIC DNA]</scope>
    <source>
        <strain evidence="3">CGMCC 1.8911</strain>
    </source>
</reference>
<sequence>MSLESAKNYLSRFNAAERIQELPASSATVADAAQALKCKEEEIAKTLSFLVDDQVVLVVMAGDVKVSNPKFKQQFGKKPKMIKSDEVEALTGHPPGGVCPFGVNEDAEIYLDESLKRFNKVYPACGSGNSAIEVTLEELELFSQYKDWVDVAKTI</sequence>
<dbReference type="InterPro" id="IPR007214">
    <property type="entry name" value="YbaK/aa-tRNA-synth-assoc-dom"/>
</dbReference>
<organism evidence="2 3">
    <name type="scientific">Jeotgalicoccus aerolatus</name>
    <dbReference type="NCBI Taxonomy" id="709510"/>
    <lineage>
        <taxon>Bacteria</taxon>
        <taxon>Bacillati</taxon>
        <taxon>Bacillota</taxon>
        <taxon>Bacilli</taxon>
        <taxon>Bacillales</taxon>
        <taxon>Staphylococcaceae</taxon>
        <taxon>Jeotgalicoccus</taxon>
    </lineage>
</organism>
<dbReference type="GO" id="GO:0002161">
    <property type="term" value="F:aminoacyl-tRNA deacylase activity"/>
    <property type="evidence" value="ECO:0007669"/>
    <property type="project" value="InterPro"/>
</dbReference>
<name>A0A1G9AG91_9STAP</name>
<feature type="domain" description="YbaK/aminoacyl-tRNA synthetase-associated" evidence="1">
    <location>
        <begin position="27"/>
        <end position="140"/>
    </location>
</feature>
<dbReference type="OrthoDB" id="9798760at2"/>
<evidence type="ECO:0000313" key="3">
    <source>
        <dbReference type="Proteomes" id="UP000242700"/>
    </source>
</evidence>
<proteinExistence type="predicted"/>
<evidence type="ECO:0000259" key="1">
    <source>
        <dbReference type="Pfam" id="PF04073"/>
    </source>
</evidence>
<dbReference type="Gene3D" id="3.90.960.10">
    <property type="entry name" value="YbaK/aminoacyl-tRNA synthetase-associated domain"/>
    <property type="match status" value="1"/>
</dbReference>
<dbReference type="InterPro" id="IPR036754">
    <property type="entry name" value="YbaK/aa-tRNA-synt-asso_dom_sf"/>
</dbReference>
<gene>
    <name evidence="2" type="ORF">SAMN05216187_106123</name>
</gene>
<dbReference type="RefSeq" id="WP_092597656.1">
    <property type="nucleotide sequence ID" value="NZ_FNFI01000006.1"/>
</dbReference>
<dbReference type="Pfam" id="PF04073">
    <property type="entry name" value="tRNA_edit"/>
    <property type="match status" value="1"/>
</dbReference>
<evidence type="ECO:0000313" key="2">
    <source>
        <dbReference type="EMBL" id="SDK26291.1"/>
    </source>
</evidence>
<dbReference type="CDD" id="cd04333">
    <property type="entry name" value="ProX_deacylase"/>
    <property type="match status" value="1"/>
</dbReference>
<dbReference type="SUPFAM" id="SSF55826">
    <property type="entry name" value="YbaK/ProRS associated domain"/>
    <property type="match status" value="1"/>
</dbReference>
<dbReference type="Proteomes" id="UP000242700">
    <property type="component" value="Unassembled WGS sequence"/>
</dbReference>
<accession>A0A1G9AG91</accession>
<dbReference type="AlphaFoldDB" id="A0A1G9AG91"/>
<dbReference type="PANTHER" id="PTHR30411">
    <property type="entry name" value="CYTOPLASMIC PROTEIN"/>
    <property type="match status" value="1"/>
</dbReference>
<dbReference type="PANTHER" id="PTHR30411:SF1">
    <property type="entry name" value="CYTOPLASMIC PROTEIN"/>
    <property type="match status" value="1"/>
</dbReference>
<dbReference type="EMBL" id="FNFI01000006">
    <property type="protein sequence ID" value="SDK26291.1"/>
    <property type="molecule type" value="Genomic_DNA"/>
</dbReference>
<protein>
    <submittedName>
        <fullName evidence="2">Cys-tRNA(Pro) deacylase, prolyl-tRNA editing enzyme YbaK/EbsC</fullName>
    </submittedName>
</protein>